<dbReference type="GO" id="GO:0016020">
    <property type="term" value="C:membrane"/>
    <property type="evidence" value="ECO:0007669"/>
    <property type="project" value="TreeGrafter"/>
</dbReference>
<feature type="domain" description="GS beta-grasp" evidence="8">
    <location>
        <begin position="22"/>
        <end position="106"/>
    </location>
</feature>
<evidence type="ECO:0000256" key="3">
    <source>
        <dbReference type="ARBA" id="ARBA00021364"/>
    </source>
</evidence>
<dbReference type="InterPro" id="IPR014746">
    <property type="entry name" value="Gln_synth/guanido_kin_cat_dom"/>
</dbReference>
<comment type="similarity">
    <text evidence="2 5 6">Belongs to the glutamine synthetase family.</text>
</comment>
<dbReference type="InterPro" id="IPR027303">
    <property type="entry name" value="Gln_synth_gly_rich_site"/>
</dbReference>
<dbReference type="Pfam" id="PF00120">
    <property type="entry name" value="Gln-synt_C"/>
    <property type="match status" value="1"/>
</dbReference>
<dbReference type="GO" id="GO:0006542">
    <property type="term" value="P:glutamine biosynthetic process"/>
    <property type="evidence" value="ECO:0007669"/>
    <property type="project" value="InterPro"/>
</dbReference>
<proteinExistence type="inferred from homology"/>
<evidence type="ECO:0000256" key="7">
    <source>
        <dbReference type="RuleBase" id="RU004356"/>
    </source>
</evidence>
<sequence>MAARKKDDETQARRIQAVVKKEGVAFISLQFSDLLGQPKIVTVSAEKLDDILDSGIWFDGSSVEGFARIAESDMLLRPDLNTFAIVPWNTERKTARLICNVFMMSGEPLQADPRYILQQVLRRAKEKGFDDYCVGAELEFYLLERSALPKLQPHDHKGYFDYTPQSRAINVIEKTMEALMAFGIQSEMYHHEVGRGQHEIDVRYANALVAADNLLTTKLALKAYTSGTELKATWMPKPLTGFAGNGLHVHQSLWKNGGNVFYAAQGEHGLSKIAMHFLAGQLAHAKALSAIVSPTVNSYKRLVSGFEAPVYICWGQTNRSSLIRIPHSSKERVAQGARLEYRAPDPSCNPYLAFAALLAAGLDGIKQGDAPPKAVEEDVYHMSQESLAKQNIATLPGDLRGAIEALESDEVILSIFGVARDRYLEAKKLEWRQFMYEVTPWEVDRYL</sequence>
<keyword evidence="7" id="KW-0547">Nucleotide-binding</keyword>
<dbReference type="PANTHER" id="PTHR43407:SF1">
    <property type="entry name" value="LENGSIN"/>
    <property type="match status" value="1"/>
</dbReference>
<evidence type="ECO:0000256" key="1">
    <source>
        <dbReference type="ARBA" id="ARBA00004496"/>
    </source>
</evidence>
<dbReference type="EMBL" id="MGEK01000024">
    <property type="protein sequence ID" value="OGL81992.1"/>
    <property type="molecule type" value="Genomic_DNA"/>
</dbReference>
<protein>
    <recommendedName>
        <fullName evidence="3 7">Glutamine synthetase</fullName>
        <ecNumber evidence="7">6.3.1.2</ecNumber>
    </recommendedName>
</protein>
<dbReference type="PROSITE" id="PS00180">
    <property type="entry name" value="GLNA_1"/>
    <property type="match status" value="1"/>
</dbReference>
<evidence type="ECO:0000256" key="4">
    <source>
        <dbReference type="ARBA" id="ARBA00022490"/>
    </source>
</evidence>
<dbReference type="SUPFAM" id="SSF55931">
    <property type="entry name" value="Glutamine synthetase/guanido kinase"/>
    <property type="match status" value="1"/>
</dbReference>
<evidence type="ECO:0000259" key="8">
    <source>
        <dbReference type="PROSITE" id="PS51986"/>
    </source>
</evidence>
<dbReference type="SMART" id="SM01230">
    <property type="entry name" value="Gln-synt_C"/>
    <property type="match status" value="1"/>
</dbReference>
<reference evidence="10 11" key="1">
    <citation type="journal article" date="2016" name="Nat. Commun.">
        <title>Thousands of microbial genomes shed light on interconnected biogeochemical processes in an aquifer system.</title>
        <authorList>
            <person name="Anantharaman K."/>
            <person name="Brown C.T."/>
            <person name="Hug L.A."/>
            <person name="Sharon I."/>
            <person name="Castelle C.J."/>
            <person name="Probst A.J."/>
            <person name="Thomas B.C."/>
            <person name="Singh A."/>
            <person name="Wilkins M.J."/>
            <person name="Karaoz U."/>
            <person name="Brodie E.L."/>
            <person name="Williams K.H."/>
            <person name="Hubbard S.S."/>
            <person name="Banfield J.F."/>
        </authorList>
    </citation>
    <scope>NUCLEOTIDE SEQUENCE [LARGE SCALE GENOMIC DNA]</scope>
</reference>
<dbReference type="Proteomes" id="UP000176846">
    <property type="component" value="Unassembled WGS sequence"/>
</dbReference>
<dbReference type="Gene3D" id="3.30.590.10">
    <property type="entry name" value="Glutamine synthetase/guanido kinase, catalytic domain"/>
    <property type="match status" value="1"/>
</dbReference>
<keyword evidence="4" id="KW-0963">Cytoplasm</keyword>
<feature type="domain" description="GS catalytic" evidence="9">
    <location>
        <begin position="113"/>
        <end position="447"/>
    </location>
</feature>
<dbReference type="GO" id="GO:0005524">
    <property type="term" value="F:ATP binding"/>
    <property type="evidence" value="ECO:0007669"/>
    <property type="project" value="UniProtKB-KW"/>
</dbReference>
<comment type="subcellular location">
    <subcellularLocation>
        <location evidence="1">Cytoplasm</location>
    </subcellularLocation>
</comment>
<dbReference type="AlphaFoldDB" id="A0A1F7UUN1"/>
<keyword evidence="7" id="KW-0436">Ligase</keyword>
<evidence type="ECO:0000313" key="11">
    <source>
        <dbReference type="Proteomes" id="UP000176846"/>
    </source>
</evidence>
<comment type="caution">
    <text evidence="10">The sequence shown here is derived from an EMBL/GenBank/DDBJ whole genome shotgun (WGS) entry which is preliminary data.</text>
</comment>
<evidence type="ECO:0000313" key="10">
    <source>
        <dbReference type="EMBL" id="OGL81992.1"/>
    </source>
</evidence>
<dbReference type="SUPFAM" id="SSF54368">
    <property type="entry name" value="Glutamine synthetase, N-terminal domain"/>
    <property type="match status" value="1"/>
</dbReference>
<dbReference type="InterPro" id="IPR027302">
    <property type="entry name" value="Gln_synth_N_conserv_site"/>
</dbReference>
<dbReference type="Pfam" id="PF03951">
    <property type="entry name" value="Gln-synt_N"/>
    <property type="match status" value="1"/>
</dbReference>
<accession>A0A1F7UUN1</accession>
<dbReference type="PANTHER" id="PTHR43407">
    <property type="entry name" value="GLUTAMINE SYNTHETASE"/>
    <property type="match status" value="1"/>
</dbReference>
<comment type="catalytic activity">
    <reaction evidence="7">
        <text>L-glutamate + NH4(+) + ATP = L-glutamine + ADP + phosphate + H(+)</text>
        <dbReference type="Rhea" id="RHEA:16169"/>
        <dbReference type="ChEBI" id="CHEBI:15378"/>
        <dbReference type="ChEBI" id="CHEBI:28938"/>
        <dbReference type="ChEBI" id="CHEBI:29985"/>
        <dbReference type="ChEBI" id="CHEBI:30616"/>
        <dbReference type="ChEBI" id="CHEBI:43474"/>
        <dbReference type="ChEBI" id="CHEBI:58359"/>
        <dbReference type="ChEBI" id="CHEBI:456216"/>
        <dbReference type="EC" id="6.3.1.2"/>
    </reaction>
</comment>
<evidence type="ECO:0000259" key="9">
    <source>
        <dbReference type="PROSITE" id="PS51987"/>
    </source>
</evidence>
<dbReference type="InterPro" id="IPR036651">
    <property type="entry name" value="Gln_synt_N_sf"/>
</dbReference>
<name>A0A1F7UUN1_9BACT</name>
<dbReference type="GO" id="GO:0004356">
    <property type="term" value="F:glutamine synthetase activity"/>
    <property type="evidence" value="ECO:0007669"/>
    <property type="project" value="UniProtKB-EC"/>
</dbReference>
<dbReference type="PROSITE" id="PS51987">
    <property type="entry name" value="GS_CATALYTIC"/>
    <property type="match status" value="1"/>
</dbReference>
<evidence type="ECO:0000256" key="6">
    <source>
        <dbReference type="RuleBase" id="RU000384"/>
    </source>
</evidence>
<dbReference type="GO" id="GO:0005737">
    <property type="term" value="C:cytoplasm"/>
    <property type="evidence" value="ECO:0007669"/>
    <property type="project" value="UniProtKB-SubCell"/>
</dbReference>
<dbReference type="Gene3D" id="3.10.20.70">
    <property type="entry name" value="Glutamine synthetase, N-terminal domain"/>
    <property type="match status" value="1"/>
</dbReference>
<evidence type="ECO:0000256" key="2">
    <source>
        <dbReference type="ARBA" id="ARBA00009897"/>
    </source>
</evidence>
<dbReference type="InterPro" id="IPR008146">
    <property type="entry name" value="Gln_synth_cat_dom"/>
</dbReference>
<dbReference type="PROSITE" id="PS51986">
    <property type="entry name" value="GS_BETA_GRASP"/>
    <property type="match status" value="1"/>
</dbReference>
<dbReference type="PROSITE" id="PS00181">
    <property type="entry name" value="GLNA_ATP"/>
    <property type="match status" value="1"/>
</dbReference>
<dbReference type="EC" id="6.3.1.2" evidence="7"/>
<keyword evidence="7" id="KW-0067">ATP-binding</keyword>
<dbReference type="InterPro" id="IPR008147">
    <property type="entry name" value="Gln_synt_N"/>
</dbReference>
<evidence type="ECO:0000256" key="5">
    <source>
        <dbReference type="PROSITE-ProRule" id="PRU01330"/>
    </source>
</evidence>
<organism evidence="10 11">
    <name type="scientific">Candidatus Uhrbacteria bacterium RIFCSPLOWO2_01_FULL_47_25</name>
    <dbReference type="NCBI Taxonomy" id="1802402"/>
    <lineage>
        <taxon>Bacteria</taxon>
        <taxon>Candidatus Uhriibacteriota</taxon>
    </lineage>
</organism>
<gene>
    <name evidence="10" type="ORF">A2936_05495</name>
</gene>